<accession>A0A0K2G908</accession>
<dbReference type="STRING" id="42253.NITMOv2_0920"/>
<dbReference type="AlphaFoldDB" id="A0A0K2G908"/>
<keyword evidence="2" id="KW-1185">Reference proteome</keyword>
<dbReference type="KEGG" id="nmv:NITMOv2_0920"/>
<dbReference type="PATRIC" id="fig|42253.5.peg.901"/>
<name>A0A0K2G908_NITMO</name>
<gene>
    <name evidence="1" type="ORF">NITMOv2_0920</name>
</gene>
<protein>
    <recommendedName>
        <fullName evidence="3">Lipoprotein</fullName>
    </recommendedName>
</protein>
<dbReference type="PROSITE" id="PS51257">
    <property type="entry name" value="PROKAR_LIPOPROTEIN"/>
    <property type="match status" value="1"/>
</dbReference>
<evidence type="ECO:0000313" key="2">
    <source>
        <dbReference type="Proteomes" id="UP000069205"/>
    </source>
</evidence>
<dbReference type="EMBL" id="CP011801">
    <property type="protein sequence ID" value="ALA57354.1"/>
    <property type="molecule type" value="Genomic_DNA"/>
</dbReference>
<dbReference type="Proteomes" id="UP000069205">
    <property type="component" value="Chromosome"/>
</dbReference>
<reference evidence="1 2" key="1">
    <citation type="journal article" date="2015" name="Proc. Natl. Acad. Sci. U.S.A.">
        <title>Expanded metabolic versatility of ubiquitous nitrite-oxidizing bacteria from the genus Nitrospira.</title>
        <authorList>
            <person name="Koch H."/>
            <person name="Lucker S."/>
            <person name="Albertsen M."/>
            <person name="Kitzinger K."/>
            <person name="Herbold C."/>
            <person name="Spieck E."/>
            <person name="Nielsen P.H."/>
            <person name="Wagner M."/>
            <person name="Daims H."/>
        </authorList>
    </citation>
    <scope>NUCLEOTIDE SEQUENCE [LARGE SCALE GENOMIC DNA]</scope>
    <source>
        <strain evidence="1 2">NSP M-1</strain>
    </source>
</reference>
<proteinExistence type="predicted"/>
<dbReference type="RefSeq" id="WP_053378704.1">
    <property type="nucleotide sequence ID" value="NZ_CP011801.1"/>
</dbReference>
<evidence type="ECO:0000313" key="1">
    <source>
        <dbReference type="EMBL" id="ALA57354.1"/>
    </source>
</evidence>
<evidence type="ECO:0008006" key="3">
    <source>
        <dbReference type="Google" id="ProtNLM"/>
    </source>
</evidence>
<dbReference type="OrthoDB" id="9796724at2"/>
<sequence>MGRFVGTFRFLSVSVSLLLVLGGCTKALVHDDVKYAQTGAHCSGSESVDDSSLAVLPIPVVAFFVPHWNLHDIKADDYLRRCGEPTKLINRHVEVNRLACIPAGLTRIISLGIWQWCPASVSWEADLKI</sequence>
<organism evidence="1 2">
    <name type="scientific">Nitrospira moscoviensis</name>
    <dbReference type="NCBI Taxonomy" id="42253"/>
    <lineage>
        <taxon>Bacteria</taxon>
        <taxon>Pseudomonadati</taxon>
        <taxon>Nitrospirota</taxon>
        <taxon>Nitrospiria</taxon>
        <taxon>Nitrospirales</taxon>
        <taxon>Nitrospiraceae</taxon>
        <taxon>Nitrospira</taxon>
    </lineage>
</organism>